<dbReference type="AlphaFoldDB" id="A0A2U2BW63"/>
<name>A0A2U2BW63_9PROT</name>
<gene>
    <name evidence="1" type="ORF">DDZ18_01010</name>
</gene>
<accession>A0A2U2BW63</accession>
<protein>
    <submittedName>
        <fullName evidence="1">Uncharacterized protein</fullName>
    </submittedName>
</protein>
<evidence type="ECO:0000313" key="2">
    <source>
        <dbReference type="Proteomes" id="UP000245168"/>
    </source>
</evidence>
<proteinExistence type="predicted"/>
<comment type="caution">
    <text evidence="1">The sequence shown here is derived from an EMBL/GenBank/DDBJ whole genome shotgun (WGS) entry which is preliminary data.</text>
</comment>
<reference evidence="2" key="1">
    <citation type="submission" date="2018-05" db="EMBL/GenBank/DDBJ databases">
        <authorList>
            <person name="Liu B.-T."/>
        </authorList>
    </citation>
    <scope>NUCLEOTIDE SEQUENCE [LARGE SCALE GENOMIC DNA]</scope>
    <source>
        <strain evidence="2">WD6-1</strain>
    </source>
</reference>
<organism evidence="1 2">
    <name type="scientific">Marinicauda salina</name>
    <dbReference type="NCBI Taxonomy" id="2135793"/>
    <lineage>
        <taxon>Bacteria</taxon>
        <taxon>Pseudomonadati</taxon>
        <taxon>Pseudomonadota</taxon>
        <taxon>Alphaproteobacteria</taxon>
        <taxon>Maricaulales</taxon>
        <taxon>Maricaulaceae</taxon>
        <taxon>Marinicauda</taxon>
    </lineage>
</organism>
<dbReference type="Proteomes" id="UP000245168">
    <property type="component" value="Unassembled WGS sequence"/>
</dbReference>
<keyword evidence="2" id="KW-1185">Reference proteome</keyword>
<sequence length="151" mass="15818">MVEGAQFKSAVDAVGAVAQENPFNQRIIYFPATSYATPAIPRVHVWITESQGQRICTIAAMDGSLNDVLSGWEDALRAAGPAHPVLDNAESTTLPPLEALEDAQARRYDLGGGYTAIVSSDAERARVVSDTPGGVLLSPATGVLLTITGPI</sequence>
<evidence type="ECO:0000313" key="1">
    <source>
        <dbReference type="EMBL" id="PWE18219.1"/>
    </source>
</evidence>
<dbReference type="EMBL" id="QEXV01000001">
    <property type="protein sequence ID" value="PWE18219.1"/>
    <property type="molecule type" value="Genomic_DNA"/>
</dbReference>